<feature type="region of interest" description="Disordered" evidence="4">
    <location>
        <begin position="1709"/>
        <end position="1735"/>
    </location>
</feature>
<feature type="repeat" description="ANK" evidence="3">
    <location>
        <begin position="534"/>
        <end position="566"/>
    </location>
</feature>
<feature type="repeat" description="ANK" evidence="3">
    <location>
        <begin position="402"/>
        <end position="434"/>
    </location>
</feature>
<feature type="region of interest" description="Disordered" evidence="4">
    <location>
        <begin position="1020"/>
        <end position="1043"/>
    </location>
</feature>
<feature type="repeat" description="ANK" evidence="3">
    <location>
        <begin position="270"/>
        <end position="302"/>
    </location>
</feature>
<feature type="compositionally biased region" description="Basic and acidic residues" evidence="4">
    <location>
        <begin position="1717"/>
        <end position="1735"/>
    </location>
</feature>
<feature type="repeat" description="ANK" evidence="3">
    <location>
        <begin position="237"/>
        <end position="269"/>
    </location>
</feature>
<comment type="caution">
    <text evidence="6">The sequence shown here is derived from an EMBL/GenBank/DDBJ whole genome shotgun (WGS) entry which is preliminary data.</text>
</comment>
<feature type="domain" description="Heterokaryon incompatibility" evidence="5">
    <location>
        <begin position="1359"/>
        <end position="1441"/>
    </location>
</feature>
<dbReference type="EMBL" id="JAEPRA010000015">
    <property type="protein sequence ID" value="KAG2175262.1"/>
    <property type="molecule type" value="Genomic_DNA"/>
</dbReference>
<reference evidence="6" key="1">
    <citation type="submission" date="2020-12" db="EMBL/GenBank/DDBJ databases">
        <title>Metabolic potential, ecology and presence of endohyphal bacteria is reflected in genomic diversity of Mucoromycotina.</title>
        <authorList>
            <person name="Muszewska A."/>
            <person name="Okrasinska A."/>
            <person name="Steczkiewicz K."/>
            <person name="Drgas O."/>
            <person name="Orlowska M."/>
            <person name="Perlinska-Lenart U."/>
            <person name="Aleksandrzak-Piekarczyk T."/>
            <person name="Szatraj K."/>
            <person name="Zielenkiewicz U."/>
            <person name="Pilsyk S."/>
            <person name="Malc E."/>
            <person name="Mieczkowski P."/>
            <person name="Kruszewska J.S."/>
            <person name="Biernat P."/>
            <person name="Pawlowska J."/>
        </authorList>
    </citation>
    <scope>NUCLEOTIDE SEQUENCE</scope>
    <source>
        <strain evidence="6">WA0000051536</strain>
    </source>
</reference>
<feature type="repeat" description="ANK" evidence="3">
    <location>
        <begin position="600"/>
        <end position="632"/>
    </location>
</feature>
<evidence type="ECO:0000256" key="2">
    <source>
        <dbReference type="ARBA" id="ARBA00023043"/>
    </source>
</evidence>
<keyword evidence="2 3" id="KW-0040">ANK repeat</keyword>
<gene>
    <name evidence="6" type="ORF">INT44_007750</name>
</gene>
<dbReference type="InterPro" id="IPR036770">
    <property type="entry name" value="Ankyrin_rpt-contain_sf"/>
</dbReference>
<dbReference type="Pfam" id="PF00023">
    <property type="entry name" value="Ank"/>
    <property type="match status" value="1"/>
</dbReference>
<feature type="repeat" description="ANK" evidence="3">
    <location>
        <begin position="633"/>
        <end position="653"/>
    </location>
</feature>
<dbReference type="PANTHER" id="PTHR24123:SF33">
    <property type="entry name" value="PROTEIN HOS4"/>
    <property type="match status" value="1"/>
</dbReference>
<dbReference type="Proteomes" id="UP000612746">
    <property type="component" value="Unassembled WGS sequence"/>
</dbReference>
<feature type="repeat" description="ANK" evidence="3">
    <location>
        <begin position="929"/>
        <end position="961"/>
    </location>
</feature>
<dbReference type="SMART" id="SM00248">
    <property type="entry name" value="ANK"/>
    <property type="match status" value="27"/>
</dbReference>
<dbReference type="OrthoDB" id="539213at2759"/>
<feature type="repeat" description="ANK" evidence="3">
    <location>
        <begin position="863"/>
        <end position="895"/>
    </location>
</feature>
<feature type="repeat" description="ANK" evidence="3">
    <location>
        <begin position="72"/>
        <end position="104"/>
    </location>
</feature>
<feature type="repeat" description="ANK" evidence="3">
    <location>
        <begin position="468"/>
        <end position="500"/>
    </location>
</feature>
<evidence type="ECO:0000256" key="4">
    <source>
        <dbReference type="SAM" id="MobiDB-lite"/>
    </source>
</evidence>
<dbReference type="PRINTS" id="PR01415">
    <property type="entry name" value="ANKYRIN"/>
</dbReference>
<evidence type="ECO:0000256" key="1">
    <source>
        <dbReference type="ARBA" id="ARBA00022737"/>
    </source>
</evidence>
<proteinExistence type="predicted"/>
<accession>A0A8H7PJQ0</accession>
<dbReference type="Gene3D" id="1.25.40.20">
    <property type="entry name" value="Ankyrin repeat-containing domain"/>
    <property type="match status" value="9"/>
</dbReference>
<dbReference type="PROSITE" id="PS50297">
    <property type="entry name" value="ANK_REP_REGION"/>
    <property type="match status" value="21"/>
</dbReference>
<dbReference type="InterPro" id="IPR010730">
    <property type="entry name" value="HET"/>
</dbReference>
<feature type="repeat" description="ANK" evidence="3">
    <location>
        <begin position="829"/>
        <end position="861"/>
    </location>
</feature>
<feature type="repeat" description="ANK" evidence="3">
    <location>
        <begin position="796"/>
        <end position="828"/>
    </location>
</feature>
<dbReference type="InterPro" id="IPR051165">
    <property type="entry name" value="Multifunctional_ANK_Repeat"/>
</dbReference>
<feature type="repeat" description="ANK" evidence="3">
    <location>
        <begin position="105"/>
        <end position="137"/>
    </location>
</feature>
<protein>
    <recommendedName>
        <fullName evidence="5">Heterokaryon incompatibility domain-containing protein</fullName>
    </recommendedName>
</protein>
<name>A0A8H7PJQ0_9FUNG</name>
<dbReference type="SUPFAM" id="SSF48403">
    <property type="entry name" value="Ankyrin repeat"/>
    <property type="match status" value="3"/>
</dbReference>
<sequence length="1762" mass="195408">MSSDHEKEINEVQVTEDDPLMNDVSSCHDFSSDIKIDSDLRDQWFDGATSGNTNEVRRLLQLGADVGWEDCKKMTALHLAVLNGHKEIVDLLIKHGAAADARDEDSDTSLHLAARYGHKEIVDLLIKHGAAVDDRDRNLHTPLHLAARNEHKEVVDLLIKHGAAVDDRDRNLHTPLHLAARNEHKEVVDLLIKHGAAVDDRDRNLHTPLHLAAIEGHKEIVDLLIKHGAAVNAIDKNLDRPLHLAARNEHKEVVDLLIKHGAAVDDRESNLHTPLHLAAIEGHKEIVDLLIKHGAAVDDRDRNLHTPLHLAAIEGHKEIVDLLIKYGAAVKTISKNMDTPLHLAARSEHKEVVDLLIKHGAAVNAININLDTPLHLAAVVGHEEVASLLLEHGAAINAFNKNLDTSLHLAATNGHNGIVKLLIERGATFRVENKGLNTALHLAAAYGHKEVAGLLIKHGAAVDVQNSQFFTPLHWAAANGHNKVTELLIKHNATVDTKNMDSNTALHLAAMNGHKEIVGQLINHGSAVEATNTNGQTPLVVAVNADQLGIVSLLIEKKANIEANDESSFTSLHWSAKNGQFDVLQLLLQENANIEATTSHGDTALHLAAEYNNATIVSSLINRKAGIDAENEDGHTPLQVAMREGHFDVVEQLEDAALRKYGKNSLRLLCIAADFGQVDFLKRRLYTLGHNAQRSFYINAMLHRALQHGKPRMISYLLDIGADIEQCNDDGHPPLSLAYQYPEVISMLLHRGANIDARNTKNRNHTILQYYSSIGHIAALLFLLNCGCNIHLTDDDRNTALHYATRSGQCEVVDILLQRGADINAKNDGGETALHIAVESNTPKVVNLLTDNGINIDAKNYAKGSTALHIAIEESNSELISILLEKHADVNIKDYNGLTALHLAVDNELVKECAIIMKRSAHINSKSNFDVTPLYVAVERMNPNIVSELLNSGASFNDSPGLDILLRHAVQLTNSRKNYKFERQFIAVIRLLIKAGANPKNVDVPQELEERFLTLRDEFSKSSHQPLEEKSTSSNTTSTNVDDHSVQLNSIDAVLKEYVHKLPGELEANPRNERWMNHTCYKYGYGFPHFKSLHLDKIPDIDVTEDENTTSGAASYAQSSKPSETTSFEKRAIAIIRSLFDCVDARFFTSDCFFMLESNKRIDMKPPSWASHFDKMKGIIREPGRLIVQIPPKNTDLSIPTWCKSNNPYLQFIDAVYVCRRSSVRPSQGAFSDILGGSEQNLAVDLHALLIAGLSILSIAGGDGLVEKLVMAICGIELDPIQKVLPSNSIFSNWQIRNRCRCPCNTESNHRPLSPIAAAKAVGINVWRKRHPYIVNRVWDLEQDKLVNDIEVTKVVFITHRWSTTGEVRYQDLMKRNQSQRKKVSKMSEKLHRIYKTLRKHARYVWIDIICIDKSNLSELDEVIRSMYKWYANCAAVVLDSGTTLGLWSSRGWCLQEGAAAGILCGISKDGKLVTIQELAIEQNQDLCSLDLHLYYRPGNAAEILARMDARQTTREEDRAYALAGLFSVDLTLAYGEGIRSRARLLHQLAIQKGDLSFLSFHAAGKIPHHYLPAVDETNYLIAKCTRASVPITISHLGICFEVQLVKGEDAKRVLQNLNDWINMSFAKGRSLGTKELIKAGEQAEDESSSSVELAIVHDIRSLILVRIYGEDMQTGGGKPIKLCYPLKCCQVEETEFERLFARYNGGQSKKPTAGTKEFKGEGGNKLEIGNKDGSNDNAILERIWLGDMPDSAELNHVKASR</sequence>
<feature type="repeat" description="ANK" evidence="3">
    <location>
        <begin position="138"/>
        <end position="170"/>
    </location>
</feature>
<feature type="repeat" description="ANK" evidence="3">
    <location>
        <begin position="567"/>
        <end position="599"/>
    </location>
</feature>
<feature type="repeat" description="ANK" evidence="3">
    <location>
        <begin position="501"/>
        <end position="533"/>
    </location>
</feature>
<evidence type="ECO:0000313" key="7">
    <source>
        <dbReference type="Proteomes" id="UP000612746"/>
    </source>
</evidence>
<evidence type="ECO:0000313" key="6">
    <source>
        <dbReference type="EMBL" id="KAG2175262.1"/>
    </source>
</evidence>
<dbReference type="InterPro" id="IPR002110">
    <property type="entry name" value="Ankyrin_rpt"/>
</dbReference>
<feature type="repeat" description="ANK" evidence="3">
    <location>
        <begin position="204"/>
        <end position="236"/>
    </location>
</feature>
<feature type="repeat" description="ANK" evidence="3">
    <location>
        <begin position="702"/>
        <end position="729"/>
    </location>
</feature>
<evidence type="ECO:0000256" key="3">
    <source>
        <dbReference type="PROSITE-ProRule" id="PRU00023"/>
    </source>
</evidence>
<feature type="repeat" description="ANK" evidence="3">
    <location>
        <begin position="435"/>
        <end position="467"/>
    </location>
</feature>
<dbReference type="Pfam" id="PF06985">
    <property type="entry name" value="HET"/>
    <property type="match status" value="1"/>
</dbReference>
<keyword evidence="7" id="KW-1185">Reference proteome</keyword>
<evidence type="ECO:0000259" key="5">
    <source>
        <dbReference type="Pfam" id="PF06985"/>
    </source>
</evidence>
<dbReference type="PROSITE" id="PS50088">
    <property type="entry name" value="ANK_REPEAT"/>
    <property type="match status" value="24"/>
</dbReference>
<keyword evidence="1" id="KW-0677">Repeat</keyword>
<feature type="repeat" description="ANK" evidence="3">
    <location>
        <begin position="336"/>
        <end position="368"/>
    </location>
</feature>
<feature type="repeat" description="ANK" evidence="3">
    <location>
        <begin position="896"/>
        <end position="928"/>
    </location>
</feature>
<feature type="repeat" description="ANK" evidence="3">
    <location>
        <begin position="303"/>
        <end position="335"/>
    </location>
</feature>
<organism evidence="6 7">
    <name type="scientific">Umbelopsis vinacea</name>
    <dbReference type="NCBI Taxonomy" id="44442"/>
    <lineage>
        <taxon>Eukaryota</taxon>
        <taxon>Fungi</taxon>
        <taxon>Fungi incertae sedis</taxon>
        <taxon>Mucoromycota</taxon>
        <taxon>Mucoromycotina</taxon>
        <taxon>Umbelopsidomycetes</taxon>
        <taxon>Umbelopsidales</taxon>
        <taxon>Umbelopsidaceae</taxon>
        <taxon>Umbelopsis</taxon>
    </lineage>
</organism>
<dbReference type="PANTHER" id="PTHR24123">
    <property type="entry name" value="ANKYRIN REPEAT-CONTAINING"/>
    <property type="match status" value="1"/>
</dbReference>
<feature type="repeat" description="ANK" evidence="3">
    <location>
        <begin position="171"/>
        <end position="203"/>
    </location>
</feature>
<dbReference type="Pfam" id="PF12796">
    <property type="entry name" value="Ank_2"/>
    <property type="match status" value="10"/>
</dbReference>
<feature type="compositionally biased region" description="Basic and acidic residues" evidence="4">
    <location>
        <begin position="1020"/>
        <end position="1031"/>
    </location>
</feature>
<feature type="repeat" description="ANK" evidence="3">
    <location>
        <begin position="369"/>
        <end position="401"/>
    </location>
</feature>